<dbReference type="PANTHER" id="PTHR31757">
    <property type="entry name" value="SLL0781 PROTEIN"/>
    <property type="match status" value="1"/>
</dbReference>
<dbReference type="SUPFAM" id="SSF54427">
    <property type="entry name" value="NTF2-like"/>
    <property type="match status" value="1"/>
</dbReference>
<dbReference type="OrthoDB" id="9787970at2"/>
<dbReference type="InterPro" id="IPR032710">
    <property type="entry name" value="NTF2-like_dom_sf"/>
</dbReference>
<gene>
    <name evidence="1" type="ordered locus">TERTU_3516</name>
</gene>
<dbReference type="Pfam" id="PF07080">
    <property type="entry name" value="DUF1348"/>
    <property type="match status" value="1"/>
</dbReference>
<proteinExistence type="predicted"/>
<protein>
    <submittedName>
        <fullName evidence="1">Response regulator receiver domain protein</fullName>
    </submittedName>
</protein>
<dbReference type="EMBL" id="CP001614">
    <property type="protein sequence ID" value="ACR12861.1"/>
    <property type="molecule type" value="Genomic_DNA"/>
</dbReference>
<sequence>MNFDLSVEDVREPLPPFTRDTAIKKIRLAEDAWNLKNAEKIATAYSLDSRWRNRDVFLQGRDDIVTFLQGKWRKELDYRLIKELWSFSEYRIAVRYVYEWHDENGQWFRSHGNENWEFNDRGLMAQRHASINDVAIAESDRKFHWSLGRRPDDHPELSELGL</sequence>
<reference evidence="1 2" key="1">
    <citation type="journal article" date="2009" name="PLoS ONE">
        <title>The complete genome of Teredinibacter turnerae T7901: an intracellular endosymbiont of marine wood-boring bivalves (shipworms).</title>
        <authorList>
            <person name="Yang J.C."/>
            <person name="Madupu R."/>
            <person name="Durkin A.S."/>
            <person name="Ekborg N.A."/>
            <person name="Pedamallu C.S."/>
            <person name="Hostetler J.B."/>
            <person name="Radune D."/>
            <person name="Toms B.S."/>
            <person name="Henrissat B."/>
            <person name="Coutinho P.M."/>
            <person name="Schwarz S."/>
            <person name="Field L."/>
            <person name="Trindade-Silva A.E."/>
            <person name="Soares C.A.G."/>
            <person name="Elshahawi S."/>
            <person name="Hanora A."/>
            <person name="Schmidt E.W."/>
            <person name="Haygood M.G."/>
            <person name="Posfai J."/>
            <person name="Benner J."/>
            <person name="Madinger C."/>
            <person name="Nove J."/>
            <person name="Anton B."/>
            <person name="Chaudhary K."/>
            <person name="Foster J."/>
            <person name="Holman A."/>
            <person name="Kumar S."/>
            <person name="Lessard P.A."/>
            <person name="Luyten Y.A."/>
            <person name="Slatko B."/>
            <person name="Wood N."/>
            <person name="Wu B."/>
            <person name="Teplitski M."/>
            <person name="Mougous J.D."/>
            <person name="Ward N."/>
            <person name="Eisen J.A."/>
            <person name="Badger J.H."/>
            <person name="Distel D.L."/>
        </authorList>
    </citation>
    <scope>NUCLEOTIDE SEQUENCE [LARGE SCALE GENOMIC DNA]</scope>
    <source>
        <strain evidence="2">ATCC 39867 / T7901</strain>
    </source>
</reference>
<dbReference type="HOGENOM" id="CLU_112790_0_0_6"/>
<dbReference type="InterPro" id="IPR009783">
    <property type="entry name" value="DUF1348"/>
</dbReference>
<dbReference type="KEGG" id="ttu:TERTU_3516"/>
<dbReference type="eggNOG" id="COG3558">
    <property type="taxonomic scope" value="Bacteria"/>
</dbReference>
<dbReference type="STRING" id="377629.TERTU_3516"/>
<evidence type="ECO:0000313" key="2">
    <source>
        <dbReference type="Proteomes" id="UP000009080"/>
    </source>
</evidence>
<name>C5BRE0_TERTT</name>
<accession>C5BRE0</accession>
<dbReference type="Proteomes" id="UP000009080">
    <property type="component" value="Chromosome"/>
</dbReference>
<dbReference type="PANTHER" id="PTHR31757:SF0">
    <property type="entry name" value="SLL0781 PROTEIN"/>
    <property type="match status" value="1"/>
</dbReference>
<evidence type="ECO:0000313" key="1">
    <source>
        <dbReference type="EMBL" id="ACR12861.1"/>
    </source>
</evidence>
<dbReference type="RefSeq" id="WP_015818973.1">
    <property type="nucleotide sequence ID" value="NC_012997.1"/>
</dbReference>
<organism evidence="1 2">
    <name type="scientific">Teredinibacter turnerae (strain ATCC 39867 / T7901)</name>
    <dbReference type="NCBI Taxonomy" id="377629"/>
    <lineage>
        <taxon>Bacteria</taxon>
        <taxon>Pseudomonadati</taxon>
        <taxon>Pseudomonadota</taxon>
        <taxon>Gammaproteobacteria</taxon>
        <taxon>Cellvibrionales</taxon>
        <taxon>Cellvibrionaceae</taxon>
        <taxon>Teredinibacter</taxon>
    </lineage>
</organism>
<dbReference type="Gene3D" id="3.10.450.50">
    <property type="match status" value="1"/>
</dbReference>
<dbReference type="AlphaFoldDB" id="C5BRE0"/>
<keyword evidence="2" id="KW-1185">Reference proteome</keyword>